<keyword evidence="10" id="KW-1185">Reference proteome</keyword>
<keyword evidence="2" id="KW-0548">Nucleotidyltransferase</keyword>
<keyword evidence="4" id="KW-0067">ATP-binding</keyword>
<dbReference type="InterPro" id="IPR012340">
    <property type="entry name" value="NA-bd_OB-fold"/>
</dbReference>
<feature type="domain" description="Fido" evidence="8">
    <location>
        <begin position="55"/>
        <end position="207"/>
    </location>
</feature>
<dbReference type="Gene3D" id="1.10.3290.10">
    <property type="entry name" value="Fido-like domain"/>
    <property type="match status" value="1"/>
</dbReference>
<reference evidence="9 10" key="1">
    <citation type="journal article" date="2015" name="Genome Announc.">
        <title>Complete Genome Sequence of Bartonella ancashensis Strain 20.00, Isolated from the Blood of a Patient with Verruga Peruana.</title>
        <authorList>
            <person name="Hang J."/>
            <person name="Mullins K.E."/>
            <person name="Clifford R.J."/>
            <person name="Onmus-Leone F."/>
            <person name="Yang Y."/>
            <person name="Jiang J."/>
            <person name="Leguia M."/>
            <person name="Kasper M.R."/>
            <person name="Maguina C."/>
            <person name="Lesho E.P."/>
            <person name="Jarman R.G."/>
            <person name="Richards A.L."/>
            <person name="Blazes D."/>
        </authorList>
    </citation>
    <scope>NUCLEOTIDE SEQUENCE [LARGE SCALE GENOMIC DNA]</scope>
    <source>
        <strain evidence="9 10">20.00</strain>
    </source>
</reference>
<keyword evidence="3" id="KW-0547">Nucleotide-binding</keyword>
<dbReference type="STRING" id="1318743.PU02_0227"/>
<protein>
    <recommendedName>
        <fullName evidence="5">protein adenylyltransferase</fullName>
        <ecNumber evidence="5">2.7.7.108</ecNumber>
    </recommendedName>
</protein>
<dbReference type="InterPro" id="IPR003812">
    <property type="entry name" value="Fido"/>
</dbReference>
<dbReference type="Proteomes" id="UP000057213">
    <property type="component" value="Chromosome"/>
</dbReference>
<dbReference type="GO" id="GO:0070733">
    <property type="term" value="F:AMPylase activity"/>
    <property type="evidence" value="ECO:0007669"/>
    <property type="project" value="UniProtKB-EC"/>
</dbReference>
<evidence type="ECO:0000259" key="8">
    <source>
        <dbReference type="PROSITE" id="PS51459"/>
    </source>
</evidence>
<dbReference type="AlphaFoldDB" id="A0A0M3T2L2"/>
<dbReference type="SUPFAM" id="SSF140931">
    <property type="entry name" value="Fic-like"/>
    <property type="match status" value="1"/>
</dbReference>
<gene>
    <name evidence="9" type="ORF">PU02_0227</name>
</gene>
<dbReference type="PROSITE" id="PS51459">
    <property type="entry name" value="FIDO"/>
    <property type="match status" value="1"/>
</dbReference>
<proteinExistence type="predicted"/>
<dbReference type="KEGG" id="banc:PU02_0227"/>
<evidence type="ECO:0000313" key="10">
    <source>
        <dbReference type="Proteomes" id="UP000057213"/>
    </source>
</evidence>
<comment type="catalytic activity">
    <reaction evidence="6">
        <text>L-threonyl-[protein] + ATP = 3-O-(5'-adenylyl)-L-threonyl-[protein] + diphosphate</text>
        <dbReference type="Rhea" id="RHEA:54292"/>
        <dbReference type="Rhea" id="RHEA-COMP:11060"/>
        <dbReference type="Rhea" id="RHEA-COMP:13847"/>
        <dbReference type="ChEBI" id="CHEBI:30013"/>
        <dbReference type="ChEBI" id="CHEBI:30616"/>
        <dbReference type="ChEBI" id="CHEBI:33019"/>
        <dbReference type="ChEBI" id="CHEBI:138113"/>
        <dbReference type="EC" id="2.7.7.108"/>
    </reaction>
</comment>
<comment type="catalytic activity">
    <reaction evidence="7">
        <text>L-tyrosyl-[protein] + ATP = O-(5'-adenylyl)-L-tyrosyl-[protein] + diphosphate</text>
        <dbReference type="Rhea" id="RHEA:54288"/>
        <dbReference type="Rhea" id="RHEA-COMP:10136"/>
        <dbReference type="Rhea" id="RHEA-COMP:13846"/>
        <dbReference type="ChEBI" id="CHEBI:30616"/>
        <dbReference type="ChEBI" id="CHEBI:33019"/>
        <dbReference type="ChEBI" id="CHEBI:46858"/>
        <dbReference type="ChEBI" id="CHEBI:83624"/>
        <dbReference type="EC" id="2.7.7.108"/>
    </reaction>
</comment>
<dbReference type="EC" id="2.7.7.108" evidence="5"/>
<evidence type="ECO:0000256" key="6">
    <source>
        <dbReference type="ARBA" id="ARBA00047939"/>
    </source>
</evidence>
<dbReference type="RefSeq" id="WP_053943719.1">
    <property type="nucleotide sequence ID" value="NZ_CP010401.1"/>
</dbReference>
<dbReference type="GO" id="GO:0005524">
    <property type="term" value="F:ATP binding"/>
    <property type="evidence" value="ECO:0007669"/>
    <property type="project" value="UniProtKB-KW"/>
</dbReference>
<evidence type="ECO:0000256" key="5">
    <source>
        <dbReference type="ARBA" id="ARBA00034531"/>
    </source>
</evidence>
<dbReference type="PANTHER" id="PTHR39560:SF1">
    <property type="entry name" value="PROTEIN ADENYLYLTRANSFERASE FIC-RELATED"/>
    <property type="match status" value="1"/>
</dbReference>
<organism evidence="9 10">
    <name type="scientific">Bartonella ancashensis</name>
    <dbReference type="NCBI Taxonomy" id="1318743"/>
    <lineage>
        <taxon>Bacteria</taxon>
        <taxon>Pseudomonadati</taxon>
        <taxon>Pseudomonadota</taxon>
        <taxon>Alphaproteobacteria</taxon>
        <taxon>Hyphomicrobiales</taxon>
        <taxon>Bartonellaceae</taxon>
        <taxon>Bartonella</taxon>
    </lineage>
</organism>
<dbReference type="EMBL" id="CP010401">
    <property type="protein sequence ID" value="ALE03041.1"/>
    <property type="molecule type" value="Genomic_DNA"/>
</dbReference>
<evidence type="ECO:0000256" key="3">
    <source>
        <dbReference type="ARBA" id="ARBA00022741"/>
    </source>
</evidence>
<keyword evidence="1" id="KW-0808">Transferase</keyword>
<accession>A0A0M3T2L2</accession>
<dbReference type="Pfam" id="PF02661">
    <property type="entry name" value="Fic"/>
    <property type="match status" value="1"/>
</dbReference>
<sequence>MTIGKPISQHYVYPDTQILKNKYNLMDAAQLEEKCAQNIAEATIALRKESFPERFDSSYIKHIHKCMFEKTFEWAGHTRDKPFIFMDGSSAYMPEMSLSENVHYADGKEFRKLFREFDNTLAEKNNLRGLSRTEFIRHAAPLFASLNYIHPFRDGNEHVQRLFFERLSQFAGHELNFSLVTRERMIDACSGAMERNNLTLVRHMFEDISNPHKREILQNFMKHAESFQKEGFDTRNVVVALEDFPVFGVFAGVRDDIVAVSTKDMLVICETKDFDEEQQLKTLSKGDFVSFSSKQSPEILIPEKKMGFLPKNELFQMIEKHILIRESTQLIQRLSQTVYNNPNILDDKLSQINKDQSFAATLSQQIETNPRSIAELAGAKYLFVKNNTRKNAENCALALATVVREHGEIATYVCEQSVENYQQERERKGVSIDVPNARLQNVLSLSKSAKLQKEAFLLDPDLKKEFECYEKALNKRLSRKEHKAIEEKDFLELAKTVGVSIKQAQKIARIVDLTKATQRHVQELDAESSKKLITAVVKQRKRAASF</sequence>
<evidence type="ECO:0000313" key="9">
    <source>
        <dbReference type="EMBL" id="ALE03041.1"/>
    </source>
</evidence>
<evidence type="ECO:0000256" key="4">
    <source>
        <dbReference type="ARBA" id="ARBA00022840"/>
    </source>
</evidence>
<dbReference type="GO" id="GO:0051302">
    <property type="term" value="P:regulation of cell division"/>
    <property type="evidence" value="ECO:0007669"/>
    <property type="project" value="TreeGrafter"/>
</dbReference>
<evidence type="ECO:0000256" key="7">
    <source>
        <dbReference type="ARBA" id="ARBA00048696"/>
    </source>
</evidence>
<dbReference type="PATRIC" id="fig|1318743.3.peg.237"/>
<evidence type="ECO:0000256" key="2">
    <source>
        <dbReference type="ARBA" id="ARBA00022695"/>
    </source>
</evidence>
<dbReference type="Gene3D" id="2.40.50.140">
    <property type="entry name" value="Nucleic acid-binding proteins"/>
    <property type="match status" value="1"/>
</dbReference>
<dbReference type="OrthoDB" id="7926176at2"/>
<dbReference type="NCBIfam" id="NF033856">
    <property type="entry name" value="T4SS_effec_BID"/>
    <property type="match status" value="1"/>
</dbReference>
<name>A0A0M3T2L2_9HYPH</name>
<dbReference type="PANTHER" id="PTHR39560">
    <property type="entry name" value="PROTEIN ADENYLYLTRANSFERASE FIC-RELATED"/>
    <property type="match status" value="1"/>
</dbReference>
<dbReference type="InterPro" id="IPR036597">
    <property type="entry name" value="Fido-like_dom_sf"/>
</dbReference>
<evidence type="ECO:0000256" key="1">
    <source>
        <dbReference type="ARBA" id="ARBA00022679"/>
    </source>
</evidence>